<sequence>MILEMIMVNDVRVGVKVFNTYGLMGNAALLHRYGFTEADNPYDIVNIDLVLVLQWSLTLFSNRNGRARLALWLRLGYTECVSRNAEYFEISPDGELQVELLILLYIILLKEDAFYDLDLMVLTANNFNGSISMILSAKCSLTRDESSEISRDLLLTESVCCALLWLADERESAYGLSLADDDIKAMKSCMNDRKLFNSLVLRVSEKRFSKN</sequence>
<protein>
    <submittedName>
        <fullName evidence="1">Uncharacterized protein MANES_13G154300</fullName>
    </submittedName>
</protein>
<dbReference type="AlphaFoldDB" id="A0A2P2K0A0"/>
<dbReference type="PANTHER" id="PTHR13271:SF34">
    <property type="entry name" value="N-LYSINE METHYLTRANSFERASE SETD6"/>
    <property type="match status" value="1"/>
</dbReference>
<reference evidence="1" key="1">
    <citation type="submission" date="2018-02" db="EMBL/GenBank/DDBJ databases">
        <title>Rhizophora mucronata_Transcriptome.</title>
        <authorList>
            <person name="Meera S.P."/>
            <person name="Sreeshan A."/>
            <person name="Augustine A."/>
        </authorList>
    </citation>
    <scope>NUCLEOTIDE SEQUENCE</scope>
    <source>
        <tissue evidence="1">Leaf</tissue>
    </source>
</reference>
<proteinExistence type="predicted"/>
<dbReference type="SUPFAM" id="SSF82199">
    <property type="entry name" value="SET domain"/>
    <property type="match status" value="1"/>
</dbReference>
<evidence type="ECO:0000313" key="1">
    <source>
        <dbReference type="EMBL" id="MBW99136.1"/>
    </source>
</evidence>
<dbReference type="GO" id="GO:0005634">
    <property type="term" value="C:nucleus"/>
    <property type="evidence" value="ECO:0007669"/>
    <property type="project" value="TreeGrafter"/>
</dbReference>
<dbReference type="InterPro" id="IPR050600">
    <property type="entry name" value="SETD3_SETD6_MTase"/>
</dbReference>
<organism evidence="1">
    <name type="scientific">Rhizophora mucronata</name>
    <name type="common">Asiatic mangrove</name>
    <dbReference type="NCBI Taxonomy" id="61149"/>
    <lineage>
        <taxon>Eukaryota</taxon>
        <taxon>Viridiplantae</taxon>
        <taxon>Streptophyta</taxon>
        <taxon>Embryophyta</taxon>
        <taxon>Tracheophyta</taxon>
        <taxon>Spermatophyta</taxon>
        <taxon>Magnoliopsida</taxon>
        <taxon>eudicotyledons</taxon>
        <taxon>Gunneridae</taxon>
        <taxon>Pentapetalae</taxon>
        <taxon>rosids</taxon>
        <taxon>fabids</taxon>
        <taxon>Malpighiales</taxon>
        <taxon>Rhizophoraceae</taxon>
        <taxon>Rhizophora</taxon>
    </lineage>
</organism>
<accession>A0A2P2K0A0</accession>
<dbReference type="EMBL" id="GGEC01018653">
    <property type="protein sequence ID" value="MBW99136.1"/>
    <property type="molecule type" value="Transcribed_RNA"/>
</dbReference>
<name>A0A2P2K0A0_RHIMU</name>
<dbReference type="InterPro" id="IPR046341">
    <property type="entry name" value="SET_dom_sf"/>
</dbReference>
<dbReference type="GO" id="GO:0016279">
    <property type="term" value="F:protein-lysine N-methyltransferase activity"/>
    <property type="evidence" value="ECO:0007669"/>
    <property type="project" value="TreeGrafter"/>
</dbReference>
<dbReference type="PANTHER" id="PTHR13271">
    <property type="entry name" value="UNCHARACTERIZED PUTATIVE METHYLTRANSFERASE"/>
    <property type="match status" value="1"/>
</dbReference>
<dbReference type="Gene3D" id="3.90.1410.10">
    <property type="entry name" value="set domain protein methyltransferase, domain 1"/>
    <property type="match status" value="1"/>
</dbReference>